<dbReference type="Proteomes" id="UP001500282">
    <property type="component" value="Unassembled WGS sequence"/>
</dbReference>
<accession>A0ABP4I3G8</accession>
<sequence>MALPVAGTLSDHLGGEDPRHAARAASANSVWALGGFYSSLGPRLTPLLTLAALVALATGHRPRA</sequence>
<gene>
    <name evidence="2" type="ORF">GCM10009579_73570</name>
</gene>
<evidence type="ECO:0000313" key="3">
    <source>
        <dbReference type="Proteomes" id="UP001500282"/>
    </source>
</evidence>
<name>A0ABP4I3G8_9ACTN</name>
<protein>
    <recommendedName>
        <fullName evidence="4">MFS transporter</fullName>
    </recommendedName>
</protein>
<reference evidence="3" key="1">
    <citation type="journal article" date="2019" name="Int. J. Syst. Evol. Microbiol.">
        <title>The Global Catalogue of Microorganisms (GCM) 10K type strain sequencing project: providing services to taxonomists for standard genome sequencing and annotation.</title>
        <authorList>
            <consortium name="The Broad Institute Genomics Platform"/>
            <consortium name="The Broad Institute Genome Sequencing Center for Infectious Disease"/>
            <person name="Wu L."/>
            <person name="Ma J."/>
        </authorList>
    </citation>
    <scope>NUCLEOTIDE SEQUENCE [LARGE SCALE GENOMIC DNA]</scope>
    <source>
        <strain evidence="3">JCM 11448</strain>
    </source>
</reference>
<dbReference type="EMBL" id="BAAAIH010000061">
    <property type="protein sequence ID" value="GAA1295976.1"/>
    <property type="molecule type" value="Genomic_DNA"/>
</dbReference>
<keyword evidence="3" id="KW-1185">Reference proteome</keyword>
<organism evidence="2 3">
    <name type="scientific">Streptomyces javensis</name>
    <dbReference type="NCBI Taxonomy" id="114698"/>
    <lineage>
        <taxon>Bacteria</taxon>
        <taxon>Bacillati</taxon>
        <taxon>Actinomycetota</taxon>
        <taxon>Actinomycetes</taxon>
        <taxon>Kitasatosporales</taxon>
        <taxon>Streptomycetaceae</taxon>
        <taxon>Streptomyces</taxon>
        <taxon>Streptomyces violaceusniger group</taxon>
    </lineage>
</organism>
<evidence type="ECO:0000313" key="2">
    <source>
        <dbReference type="EMBL" id="GAA1295976.1"/>
    </source>
</evidence>
<feature type="region of interest" description="Disordered" evidence="1">
    <location>
        <begin position="1"/>
        <end position="20"/>
    </location>
</feature>
<comment type="caution">
    <text evidence="2">The sequence shown here is derived from an EMBL/GenBank/DDBJ whole genome shotgun (WGS) entry which is preliminary data.</text>
</comment>
<proteinExistence type="predicted"/>
<evidence type="ECO:0008006" key="4">
    <source>
        <dbReference type="Google" id="ProtNLM"/>
    </source>
</evidence>
<evidence type="ECO:0000256" key="1">
    <source>
        <dbReference type="SAM" id="MobiDB-lite"/>
    </source>
</evidence>